<comment type="caution">
    <text evidence="1">The sequence shown here is derived from an EMBL/GenBank/DDBJ whole genome shotgun (WGS) entry which is preliminary data.</text>
</comment>
<dbReference type="EMBL" id="CM055735">
    <property type="protein sequence ID" value="KAJ8007817.1"/>
    <property type="molecule type" value="Genomic_DNA"/>
</dbReference>
<protein>
    <submittedName>
        <fullName evidence="1">Uncharacterized protein</fullName>
    </submittedName>
</protein>
<dbReference type="Proteomes" id="UP001157502">
    <property type="component" value="Chromosome 8"/>
</dbReference>
<organism evidence="1 2">
    <name type="scientific">Dallia pectoralis</name>
    <name type="common">Alaska blackfish</name>
    <dbReference type="NCBI Taxonomy" id="75939"/>
    <lineage>
        <taxon>Eukaryota</taxon>
        <taxon>Metazoa</taxon>
        <taxon>Chordata</taxon>
        <taxon>Craniata</taxon>
        <taxon>Vertebrata</taxon>
        <taxon>Euteleostomi</taxon>
        <taxon>Actinopterygii</taxon>
        <taxon>Neopterygii</taxon>
        <taxon>Teleostei</taxon>
        <taxon>Protacanthopterygii</taxon>
        <taxon>Esociformes</taxon>
        <taxon>Umbridae</taxon>
        <taxon>Dallia</taxon>
    </lineage>
</organism>
<accession>A0ACC2GVY0</accession>
<sequence length="300" mass="33923">MPNLKSFRVFLDERLTEVAVDIFGAFEKMVVEYQEENDRLRRLLRIAPGSKLREIDSLQFSLAVSEEELLPGQEPCEQEWGTILGQDDPEPTQIKEEQDEHGIGQAEHGIGQAEHGIGQAEHGIGQAEHGIGQAEHGIGQAGHVVWKMSNLQLLRLFLNERLTAAAVEIFGAVEKTVIEYQEENNRLRSMLSNRITSDIKLRRSESQPPPPPRSELDVPPNQQELSPHQTEEDPEPTQIKEEQVELWTSEVEDHLQVLNDDDDVVTFKVPLPCLKNQLNWPRLASELVSSKVKDSESQLL</sequence>
<keyword evidence="2" id="KW-1185">Reference proteome</keyword>
<gene>
    <name evidence="1" type="ORF">DPEC_G00098140</name>
</gene>
<proteinExistence type="predicted"/>
<reference evidence="1" key="1">
    <citation type="submission" date="2021-05" db="EMBL/GenBank/DDBJ databases">
        <authorList>
            <person name="Pan Q."/>
            <person name="Jouanno E."/>
            <person name="Zahm M."/>
            <person name="Klopp C."/>
            <person name="Cabau C."/>
            <person name="Louis A."/>
            <person name="Berthelot C."/>
            <person name="Parey E."/>
            <person name="Roest Crollius H."/>
            <person name="Montfort J."/>
            <person name="Robinson-Rechavi M."/>
            <person name="Bouchez O."/>
            <person name="Lampietro C."/>
            <person name="Lopez Roques C."/>
            <person name="Donnadieu C."/>
            <person name="Postlethwait J."/>
            <person name="Bobe J."/>
            <person name="Dillon D."/>
            <person name="Chandos A."/>
            <person name="von Hippel F."/>
            <person name="Guiguen Y."/>
        </authorList>
    </citation>
    <scope>NUCLEOTIDE SEQUENCE</scope>
    <source>
        <strain evidence="1">YG-Jan2019</strain>
    </source>
</reference>
<evidence type="ECO:0000313" key="2">
    <source>
        <dbReference type="Proteomes" id="UP001157502"/>
    </source>
</evidence>
<name>A0ACC2GVY0_DALPE</name>
<evidence type="ECO:0000313" key="1">
    <source>
        <dbReference type="EMBL" id="KAJ8007817.1"/>
    </source>
</evidence>